<organism evidence="1 2">
    <name type="scientific">Streblomastix strix</name>
    <dbReference type="NCBI Taxonomy" id="222440"/>
    <lineage>
        <taxon>Eukaryota</taxon>
        <taxon>Metamonada</taxon>
        <taxon>Preaxostyla</taxon>
        <taxon>Oxymonadida</taxon>
        <taxon>Streblomastigidae</taxon>
        <taxon>Streblomastix</taxon>
    </lineage>
</organism>
<proteinExistence type="predicted"/>
<comment type="caution">
    <text evidence="1">The sequence shown here is derived from an EMBL/GenBank/DDBJ whole genome shotgun (WGS) entry which is preliminary data.</text>
</comment>
<accession>A0A5J4QC23</accession>
<feature type="non-terminal residue" evidence="1">
    <location>
        <position position="1"/>
    </location>
</feature>
<name>A0A5J4QC23_9EUKA</name>
<evidence type="ECO:0000313" key="1">
    <source>
        <dbReference type="EMBL" id="KAA6318133.1"/>
    </source>
</evidence>
<reference evidence="1 2" key="1">
    <citation type="submission" date="2019-03" db="EMBL/GenBank/DDBJ databases">
        <title>Single cell metagenomics reveals metabolic interactions within the superorganism composed of flagellate Streblomastix strix and complex community of Bacteroidetes bacteria on its surface.</title>
        <authorList>
            <person name="Treitli S.C."/>
            <person name="Kolisko M."/>
            <person name="Husnik F."/>
            <person name="Keeling P."/>
            <person name="Hampl V."/>
        </authorList>
    </citation>
    <scope>NUCLEOTIDE SEQUENCE [LARGE SCALE GENOMIC DNA]</scope>
    <source>
        <strain evidence="1">ST1C</strain>
    </source>
</reference>
<gene>
    <name evidence="1" type="ORF">EZS28_054990</name>
</gene>
<protein>
    <submittedName>
        <fullName evidence="1">Uncharacterized protein</fullName>
    </submittedName>
</protein>
<sequence>HIMTQAGEELAVAFHLSVVASRALETWRIFATERRDLRDKTAIRAWKNSFVVLCQRKRAEEEQVCRMGQAVLMLGIAR</sequence>
<feature type="non-terminal residue" evidence="1">
    <location>
        <position position="78"/>
    </location>
</feature>
<dbReference type="EMBL" id="SNRW01046356">
    <property type="protein sequence ID" value="KAA6318133.1"/>
    <property type="molecule type" value="Genomic_DNA"/>
</dbReference>
<dbReference type="AlphaFoldDB" id="A0A5J4QC23"/>
<dbReference type="Proteomes" id="UP000324800">
    <property type="component" value="Unassembled WGS sequence"/>
</dbReference>
<evidence type="ECO:0000313" key="2">
    <source>
        <dbReference type="Proteomes" id="UP000324800"/>
    </source>
</evidence>